<comment type="caution">
    <text evidence="3">The sequence shown here is derived from an EMBL/GenBank/DDBJ whole genome shotgun (WGS) entry which is preliminary data.</text>
</comment>
<evidence type="ECO:0000259" key="2">
    <source>
        <dbReference type="Pfam" id="PF13628"/>
    </source>
</evidence>
<dbReference type="PANTHER" id="PTHR38593">
    <property type="entry name" value="BLR2558 PROTEIN"/>
    <property type="match status" value="1"/>
</dbReference>
<dbReference type="Proteomes" id="UP000244013">
    <property type="component" value="Unassembled WGS sequence"/>
</dbReference>
<evidence type="ECO:0000313" key="4">
    <source>
        <dbReference type="Proteomes" id="UP000244013"/>
    </source>
</evidence>
<feature type="signal peptide" evidence="1">
    <location>
        <begin position="1"/>
        <end position="20"/>
    </location>
</feature>
<reference evidence="3 4" key="1">
    <citation type="submission" date="2018-04" db="EMBL/GenBank/DDBJ databases">
        <title>Genomic Encyclopedia of Type Strains, Phase III (KMG-III): the genomes of soil and plant-associated and newly described type strains.</title>
        <authorList>
            <person name="Whitman W."/>
        </authorList>
    </citation>
    <scope>NUCLEOTIDE SEQUENCE [LARGE SCALE GENOMIC DNA]</scope>
    <source>
        <strain evidence="3 4">MA-olki</strain>
    </source>
</reference>
<dbReference type="Gene3D" id="1.20.1260.10">
    <property type="match status" value="1"/>
</dbReference>
<dbReference type="PANTHER" id="PTHR38593:SF1">
    <property type="entry name" value="BLR2558 PROTEIN"/>
    <property type="match status" value="1"/>
</dbReference>
<evidence type="ECO:0000313" key="3">
    <source>
        <dbReference type="EMBL" id="PTW45478.1"/>
    </source>
</evidence>
<proteinExistence type="predicted"/>
<sequence length="161" mass="16846">MTRFLTAAALIALPIAAVSAQAPMPASTYVMKAGAGDLYEKTSSQILLETTTNPKLKSFAQMMITDHTKSSEDVKAAAMAAHVKVAPPKLDPMGAKNVAALRAAKGTARDRLYVTQQKAAHAKALTLQQGYADKGTVAGLKTVAAGIVPVVQSHITELQTM</sequence>
<dbReference type="InterPro" id="IPR025419">
    <property type="entry name" value="DUF4142"/>
</dbReference>
<protein>
    <submittedName>
        <fullName evidence="3">Putative membrane protein</fullName>
    </submittedName>
</protein>
<keyword evidence="1" id="KW-0732">Signal</keyword>
<dbReference type="InterPro" id="IPR012347">
    <property type="entry name" value="Ferritin-like"/>
</dbReference>
<organism evidence="3 4">
    <name type="scientific">Sphingomonas faeni</name>
    <dbReference type="NCBI Taxonomy" id="185950"/>
    <lineage>
        <taxon>Bacteria</taxon>
        <taxon>Pseudomonadati</taxon>
        <taxon>Pseudomonadota</taxon>
        <taxon>Alphaproteobacteria</taxon>
        <taxon>Sphingomonadales</taxon>
        <taxon>Sphingomonadaceae</taxon>
        <taxon>Sphingomonas</taxon>
    </lineage>
</organism>
<feature type="chain" id="PRO_5015674791" evidence="1">
    <location>
        <begin position="21"/>
        <end position="161"/>
    </location>
</feature>
<dbReference type="RefSeq" id="WP_244187098.1">
    <property type="nucleotide sequence ID" value="NZ_QAYE01000007.1"/>
</dbReference>
<dbReference type="EMBL" id="QAYE01000007">
    <property type="protein sequence ID" value="PTW45478.1"/>
    <property type="molecule type" value="Genomic_DNA"/>
</dbReference>
<feature type="domain" description="DUF4142" evidence="2">
    <location>
        <begin position="27"/>
        <end position="161"/>
    </location>
</feature>
<accession>A0A2T5U1V8</accession>
<dbReference type="AlphaFoldDB" id="A0A2T5U1V8"/>
<dbReference type="GeneID" id="91006791"/>
<gene>
    <name evidence="3" type="ORF">C8J25_107158</name>
</gene>
<name>A0A2T5U1V8_9SPHN</name>
<evidence type="ECO:0000256" key="1">
    <source>
        <dbReference type="SAM" id="SignalP"/>
    </source>
</evidence>
<dbReference type="Pfam" id="PF13628">
    <property type="entry name" value="DUF4142"/>
    <property type="match status" value="1"/>
</dbReference>